<protein>
    <submittedName>
        <fullName evidence="2">Uncharacterized protein</fullName>
    </submittedName>
</protein>
<accession>A0A8X7XS60</accession>
<proteinExistence type="predicted"/>
<dbReference type="AlphaFoldDB" id="A0A8X7XS60"/>
<evidence type="ECO:0000256" key="1">
    <source>
        <dbReference type="SAM" id="MobiDB-lite"/>
    </source>
</evidence>
<sequence>MVQYDSTYKDKEWLHRSLVGKILPNADVATMEETILKSIDKAVSFRLLGASQSWGNIIGYDTSCVSQGSISGIRVLIKTTKLEPLQGQVLLKLDGIQVEVSLIEIKRKYIPSLITVKHFMDISLYTTTVLSDDDEDDQGDVTMRTTSSHRATGQHVEFEFDPIDTLGNNTLIDSAFSEHVMPPIYLYPEIIEPCKQAVLAKKSMYEVDNYSALVRYDYAKVVAADYRAVDGQHAFYLSEGEELDQERGYTSGEPKKTGQKQKQKQSIKGLVAKATLINFGPSFTNFINPIADPSELCNLELRNKKSQKHKAKRLTRRTRSLSRRKSRKMENHIPKQSETVIIEYSVSDNGIKNINAIIYSRKELADTNEASSSFYRSSSISGA</sequence>
<dbReference type="EMBL" id="JAAWWB010000472">
    <property type="protein sequence ID" value="KAG6736800.1"/>
    <property type="molecule type" value="Genomic_DNA"/>
</dbReference>
<name>A0A8X7XS60_POPTO</name>
<gene>
    <name evidence="2" type="ORF">POTOM_060305</name>
</gene>
<dbReference type="Proteomes" id="UP000886885">
    <property type="component" value="Unassembled WGS sequence"/>
</dbReference>
<evidence type="ECO:0000313" key="3">
    <source>
        <dbReference type="Proteomes" id="UP000886885"/>
    </source>
</evidence>
<evidence type="ECO:0000313" key="2">
    <source>
        <dbReference type="EMBL" id="KAG6736800.1"/>
    </source>
</evidence>
<comment type="caution">
    <text evidence="2">The sequence shown here is derived from an EMBL/GenBank/DDBJ whole genome shotgun (WGS) entry which is preliminary data.</text>
</comment>
<keyword evidence="3" id="KW-1185">Reference proteome</keyword>
<reference evidence="2" key="1">
    <citation type="journal article" date="2020" name="bioRxiv">
        <title>Hybrid origin of Populus tomentosa Carr. identified through genome sequencing and phylogenomic analysis.</title>
        <authorList>
            <person name="An X."/>
            <person name="Gao K."/>
            <person name="Chen Z."/>
            <person name="Li J."/>
            <person name="Yang X."/>
            <person name="Yang X."/>
            <person name="Zhou J."/>
            <person name="Guo T."/>
            <person name="Zhao T."/>
            <person name="Huang S."/>
            <person name="Miao D."/>
            <person name="Khan W.U."/>
            <person name="Rao P."/>
            <person name="Ye M."/>
            <person name="Lei B."/>
            <person name="Liao W."/>
            <person name="Wang J."/>
            <person name="Ji L."/>
            <person name="Li Y."/>
            <person name="Guo B."/>
            <person name="Mustafa N.S."/>
            <person name="Li S."/>
            <person name="Yun Q."/>
            <person name="Keller S.R."/>
            <person name="Mao J."/>
            <person name="Zhang R."/>
            <person name="Strauss S.H."/>
        </authorList>
    </citation>
    <scope>NUCLEOTIDE SEQUENCE</scope>
    <source>
        <strain evidence="2">GM15</strain>
        <tissue evidence="2">Leaf</tissue>
    </source>
</reference>
<feature type="region of interest" description="Disordered" evidence="1">
    <location>
        <begin position="243"/>
        <end position="264"/>
    </location>
</feature>
<organism evidence="2 3">
    <name type="scientific">Populus tomentosa</name>
    <name type="common">Chinese white poplar</name>
    <dbReference type="NCBI Taxonomy" id="118781"/>
    <lineage>
        <taxon>Eukaryota</taxon>
        <taxon>Viridiplantae</taxon>
        <taxon>Streptophyta</taxon>
        <taxon>Embryophyta</taxon>
        <taxon>Tracheophyta</taxon>
        <taxon>Spermatophyta</taxon>
        <taxon>Magnoliopsida</taxon>
        <taxon>eudicotyledons</taxon>
        <taxon>Gunneridae</taxon>
        <taxon>Pentapetalae</taxon>
        <taxon>rosids</taxon>
        <taxon>fabids</taxon>
        <taxon>Malpighiales</taxon>
        <taxon>Salicaceae</taxon>
        <taxon>Saliceae</taxon>
        <taxon>Populus</taxon>
    </lineage>
</organism>